<name>A0AAT9E5R9_SERMA</name>
<proteinExistence type="predicted"/>
<accession>A0AAT9E5R9</accession>
<protein>
    <submittedName>
        <fullName evidence="1">Uncharacterized protein</fullName>
    </submittedName>
</protein>
<dbReference type="KEGG" id="smar:SM39_1778"/>
<sequence length="76" mass="7822">MGVEKDRLITEAPVLQVAAEITAVTAGFSHSCQKTALMAVVPVPVVSGGMAVLQEMGTAAMALGREKPENSEPNAN</sequence>
<gene>
    <name evidence="1" type="ORF">SM39_1778</name>
</gene>
<evidence type="ECO:0000313" key="1">
    <source>
        <dbReference type="EMBL" id="BAO33808.1"/>
    </source>
</evidence>
<dbReference type="EMBL" id="AP013063">
    <property type="protein sequence ID" value="BAO33808.1"/>
    <property type="molecule type" value="Genomic_DNA"/>
</dbReference>
<reference evidence="1" key="1">
    <citation type="journal article" date="2014" name="Genome Biol. Evol.">
        <title>Genome evolution and plasticity of Serratia marcescens, an important multidrug-resistant nosocomial pathogen.</title>
        <authorList>
            <person name="Iguchi A."/>
            <person name="Nagaya Y."/>
            <person name="Pradel E."/>
            <person name="Ooka T."/>
            <person name="Ogura Y."/>
            <person name="Katsura K."/>
            <person name="Kurokawa K."/>
            <person name="Oshima K."/>
            <person name="Hattori M."/>
            <person name="Parkhill J."/>
            <person name="Sebaihia M."/>
            <person name="Coulthurst S.J."/>
            <person name="Gotoh N."/>
            <person name="Thomson N.R."/>
            <person name="Ewbank J.J."/>
            <person name="Hayashi T."/>
        </authorList>
    </citation>
    <scope>NUCLEOTIDE SEQUENCE</scope>
    <source>
        <strain evidence="1">SM39</strain>
    </source>
</reference>
<dbReference type="AlphaFoldDB" id="A0AAT9E5R9"/>
<organism evidence="1">
    <name type="scientific">Serratia marcescens SM39</name>
    <dbReference type="NCBI Taxonomy" id="1334564"/>
    <lineage>
        <taxon>Bacteria</taxon>
        <taxon>Pseudomonadati</taxon>
        <taxon>Pseudomonadota</taxon>
        <taxon>Gammaproteobacteria</taxon>
        <taxon>Enterobacterales</taxon>
        <taxon>Yersiniaceae</taxon>
        <taxon>Serratia</taxon>
    </lineage>
</organism>